<comment type="subcellular location">
    <subcellularLocation>
        <location evidence="1">Nucleus</location>
    </subcellularLocation>
</comment>
<protein>
    <recommendedName>
        <fullName evidence="1">Cleavage and polyadenylation specificity factor subunit 2</fullName>
    </recommendedName>
    <alternativeName>
        <fullName evidence="1">Cleavage and polyadenylation specificity factor 100 kDa subunit</fullName>
    </alternativeName>
</protein>
<keyword evidence="1" id="KW-0694">RNA-binding</keyword>
<evidence type="ECO:0000313" key="3">
    <source>
        <dbReference type="Proteomes" id="UP000287651"/>
    </source>
</evidence>
<dbReference type="EMBL" id="AMZH03002156">
    <property type="protein sequence ID" value="RRT76588.1"/>
    <property type="molecule type" value="Genomic_DNA"/>
</dbReference>
<dbReference type="PANTHER" id="PTHR45922">
    <property type="entry name" value="CLEAVAGE AND POLYADENYLATION SPECIFICITY FACTOR SUBUNIT 2"/>
    <property type="match status" value="1"/>
</dbReference>
<evidence type="ECO:0000256" key="1">
    <source>
        <dbReference type="RuleBase" id="RU365006"/>
    </source>
</evidence>
<dbReference type="Proteomes" id="UP000287651">
    <property type="component" value="Unassembled WGS sequence"/>
</dbReference>
<organism evidence="2 3">
    <name type="scientific">Ensete ventricosum</name>
    <name type="common">Abyssinian banana</name>
    <name type="synonym">Musa ensete</name>
    <dbReference type="NCBI Taxonomy" id="4639"/>
    <lineage>
        <taxon>Eukaryota</taxon>
        <taxon>Viridiplantae</taxon>
        <taxon>Streptophyta</taxon>
        <taxon>Embryophyta</taxon>
        <taxon>Tracheophyta</taxon>
        <taxon>Spermatophyta</taxon>
        <taxon>Magnoliopsida</taxon>
        <taxon>Liliopsida</taxon>
        <taxon>Zingiberales</taxon>
        <taxon>Musaceae</taxon>
        <taxon>Ensete</taxon>
    </lineage>
</organism>
<dbReference type="PANTHER" id="PTHR45922:SF1">
    <property type="entry name" value="CLEAVAGE AND POLYADENYLATION SPECIFICITY FACTOR SUBUNIT 2"/>
    <property type="match status" value="1"/>
</dbReference>
<dbReference type="InterPro" id="IPR036866">
    <property type="entry name" value="RibonucZ/Hydroxyglut_hydro"/>
</dbReference>
<evidence type="ECO:0000313" key="2">
    <source>
        <dbReference type="EMBL" id="RRT76588.1"/>
    </source>
</evidence>
<keyword evidence="1" id="KW-0539">Nucleus</keyword>
<keyword evidence="1" id="KW-0507">mRNA processing</keyword>
<proteinExistence type="inferred from homology"/>
<dbReference type="GO" id="GO:0003723">
    <property type="term" value="F:RNA binding"/>
    <property type="evidence" value="ECO:0007669"/>
    <property type="project" value="UniProtKB-KW"/>
</dbReference>
<dbReference type="InterPro" id="IPR027075">
    <property type="entry name" value="CPSF2"/>
</dbReference>
<comment type="similarity">
    <text evidence="1">Belongs to the metallo-beta-lactamase superfamily. RNA-metabolizing metallo-beta-lactamase-like family. CPSF2/YSH1 subfamily.</text>
</comment>
<dbReference type="GO" id="GO:0006398">
    <property type="term" value="P:mRNA 3'-end processing by stem-loop binding and cleavage"/>
    <property type="evidence" value="ECO:0007669"/>
    <property type="project" value="InterPro"/>
</dbReference>
<accession>A0A427AK00</accession>
<name>A0A427AK00_ENSVE</name>
<gene>
    <name evidence="2" type="ORF">B296_00029848</name>
</gene>
<sequence length="103" mass="11681">MVLFATVNSISYTFPAFPFTHLQQISDFDLFTLDDIDTAFQNVTRLTYSQNCHLSGCHLNGTVLESFVRPAVLITDAYNALNNLLYKRQRDQEFIGISLINAT</sequence>
<dbReference type="AlphaFoldDB" id="A0A427AK00"/>
<reference evidence="2 3" key="1">
    <citation type="journal article" date="2014" name="Agronomy (Basel)">
        <title>A Draft Genome Sequence for Ensete ventricosum, the Drought-Tolerant Tree Against Hunger.</title>
        <authorList>
            <person name="Harrison J."/>
            <person name="Moore K.A."/>
            <person name="Paszkiewicz K."/>
            <person name="Jones T."/>
            <person name="Grant M."/>
            <person name="Ambacheew D."/>
            <person name="Muzemil S."/>
            <person name="Studholme D.J."/>
        </authorList>
    </citation>
    <scope>NUCLEOTIDE SEQUENCE [LARGE SCALE GENOMIC DNA]</scope>
</reference>
<dbReference type="GO" id="GO:0005847">
    <property type="term" value="C:mRNA cleavage and polyadenylation specificity factor complex"/>
    <property type="evidence" value="ECO:0007669"/>
    <property type="project" value="InterPro"/>
</dbReference>
<dbReference type="SUPFAM" id="SSF56281">
    <property type="entry name" value="Metallo-hydrolase/oxidoreductase"/>
    <property type="match status" value="1"/>
</dbReference>
<comment type="caution">
    <text evidence="2">The sequence shown here is derived from an EMBL/GenBank/DDBJ whole genome shotgun (WGS) entry which is preliminary data.</text>
</comment>